<dbReference type="Proteomes" id="UP000256862">
    <property type="component" value="Chromosome CO2235"/>
</dbReference>
<name>A0A375G9J7_9BURK</name>
<dbReference type="AlphaFoldDB" id="A0A375G9J7"/>
<comment type="caution">
    <text evidence="1">The sequence shown here is derived from an EMBL/GenBank/DDBJ whole genome shotgun (WGS) entry which is preliminary data.</text>
</comment>
<protein>
    <submittedName>
        <fullName evidence="1">Uncharacterized protein</fullName>
    </submittedName>
</protein>
<organism evidence="1">
    <name type="scientific">Cupriavidus oxalaticus</name>
    <dbReference type="NCBI Taxonomy" id="96344"/>
    <lineage>
        <taxon>Bacteria</taxon>
        <taxon>Pseudomonadati</taxon>
        <taxon>Pseudomonadota</taxon>
        <taxon>Betaproteobacteria</taxon>
        <taxon>Burkholderiales</taxon>
        <taxon>Burkholderiaceae</taxon>
        <taxon>Cupriavidus</taxon>
    </lineage>
</organism>
<evidence type="ECO:0000313" key="1">
    <source>
        <dbReference type="EMBL" id="SPC16958.1"/>
    </source>
</evidence>
<reference evidence="1" key="1">
    <citation type="submission" date="2018-01" db="EMBL/GenBank/DDBJ databases">
        <authorList>
            <person name="Clerissi C."/>
        </authorList>
    </citation>
    <scope>NUCLEOTIDE SEQUENCE</scope>
    <source>
        <strain evidence="1">Cupriavidus oxalaticus LMG 2235</strain>
    </source>
</reference>
<accession>A0A375G9J7</accession>
<dbReference type="EMBL" id="OGUS01000129">
    <property type="protein sequence ID" value="SPC16958.1"/>
    <property type="molecule type" value="Genomic_DNA"/>
</dbReference>
<proteinExistence type="predicted"/>
<gene>
    <name evidence="1" type="ORF">CO2235_70004</name>
</gene>
<sequence length="474" mass="50798">MRGAAARRFRSSLRSVLRRRGQRCGPGRHQRHVEHIVAETPVRVLVAAQPRVVVRDQLDLAGALGAVGFIQRKRGGVVVQAGFGEAARQHGGVLDCHRGALRHVRLHRVAGVAQQHQAAAAPQRQRVALQQRPFGHFDGAFDQGLHAFVPAIERGAHFLDAARHPALAHVPLGLGHAGDVVDLVQLAGVEVHHHVAVIGPPLGAALVREALDARDREHRAVRHVAGVLGRLGAQQGFAEAGVDAVGADHDIRFVHRAVGEAQLDHVALVGDAFQLLVEEQRARRHGVGQQLVEVAAVHGQVAGAVVPLGVVAQRDLRDHLAGQAVAAVPEVGVAAHVVERVLDADAPHDLHHVGPHVDARAQARERRCLFIQPDLEAGSLQQGGRGRSSESGADNCDSRFALHVISPGAMTHGTHGSMGAWATDLGRPLKTSVHTQNINGKDENDDPMENPYNAMNHYAHRLKTVNLCAKTWID</sequence>